<evidence type="ECO:0000256" key="13">
    <source>
        <dbReference type="ARBA" id="ARBA00023180"/>
    </source>
</evidence>
<evidence type="ECO:0000256" key="5">
    <source>
        <dbReference type="ARBA" id="ARBA00022703"/>
    </source>
</evidence>
<dbReference type="GO" id="GO:0009986">
    <property type="term" value="C:cell surface"/>
    <property type="evidence" value="ECO:0000318"/>
    <property type="project" value="GO_Central"/>
</dbReference>
<dbReference type="Ensembl" id="ENSGALT00010058610.1">
    <property type="protein sequence ID" value="ENSGALP00010035627.1"/>
    <property type="gene ID" value="ENSGALG00010024052.1"/>
</dbReference>
<keyword evidence="12" id="KW-0675">Receptor</keyword>
<dbReference type="InterPro" id="IPR011029">
    <property type="entry name" value="DEATH-like_dom_sf"/>
</dbReference>
<feature type="region of interest" description="Disordered" evidence="19">
    <location>
        <begin position="333"/>
        <end position="369"/>
    </location>
</feature>
<keyword evidence="4" id="KW-1003">Cell membrane</keyword>
<dbReference type="GO" id="GO:0036462">
    <property type="term" value="P:TRAIL-activated apoptotic signaling pathway"/>
    <property type="evidence" value="ECO:0000318"/>
    <property type="project" value="GO_Central"/>
</dbReference>
<organism evidence="23 24">
    <name type="scientific">Gallus gallus</name>
    <name type="common">Chicken</name>
    <dbReference type="NCBI Taxonomy" id="9031"/>
    <lineage>
        <taxon>Eukaryota</taxon>
        <taxon>Metazoa</taxon>
        <taxon>Chordata</taxon>
        <taxon>Craniata</taxon>
        <taxon>Vertebrata</taxon>
        <taxon>Euteleostomi</taxon>
        <taxon>Archelosauria</taxon>
        <taxon>Archosauria</taxon>
        <taxon>Dinosauria</taxon>
        <taxon>Saurischia</taxon>
        <taxon>Theropoda</taxon>
        <taxon>Coelurosauria</taxon>
        <taxon>Aves</taxon>
        <taxon>Neognathae</taxon>
        <taxon>Galloanserae</taxon>
        <taxon>Galliformes</taxon>
        <taxon>Phasianidae</taxon>
        <taxon>Phasianinae</taxon>
        <taxon>Gallus</taxon>
    </lineage>
</organism>
<dbReference type="InterPro" id="IPR017900">
    <property type="entry name" value="4Fe4S_Fe_S_CS"/>
</dbReference>
<reference evidence="23" key="3">
    <citation type="submission" date="2025-09" db="UniProtKB">
        <authorList>
            <consortium name="Ensembl"/>
        </authorList>
    </citation>
    <scope>IDENTIFICATION</scope>
    <source>
        <strain evidence="23">broiler</strain>
    </source>
</reference>
<dbReference type="GO" id="GO:0009897">
    <property type="term" value="C:external side of plasma membrane"/>
    <property type="evidence" value="ECO:0007669"/>
    <property type="project" value="UniProtKB-ARBA"/>
</dbReference>
<evidence type="ECO:0000256" key="8">
    <source>
        <dbReference type="ARBA" id="ARBA00022860"/>
    </source>
</evidence>
<dbReference type="AlphaFoldDB" id="A0A8V0ZQD1"/>
<feature type="transmembrane region" description="Helical" evidence="20">
    <location>
        <begin position="274"/>
        <end position="297"/>
    </location>
</feature>
<dbReference type="PROSITE" id="PS50017">
    <property type="entry name" value="DEATH_DOMAIN"/>
    <property type="match status" value="1"/>
</dbReference>
<dbReference type="Gene3D" id="2.10.50.10">
    <property type="entry name" value="Tumor Necrosis Factor Receptor, subunit A, domain 2"/>
    <property type="match status" value="2"/>
</dbReference>
<evidence type="ECO:0000313" key="24">
    <source>
        <dbReference type="Proteomes" id="UP000000539"/>
    </source>
</evidence>
<feature type="domain" description="TNFR-Cys" evidence="22">
    <location>
        <begin position="225"/>
        <end position="265"/>
    </location>
</feature>
<keyword evidence="10" id="KW-0564">Palmitate</keyword>
<evidence type="ECO:0000256" key="15">
    <source>
        <dbReference type="ARBA" id="ARBA00030181"/>
    </source>
</evidence>
<dbReference type="PANTHER" id="PTHR46330:SF16">
    <property type="entry name" value="TUMOR NECROSIS FACTOR RECEPTOR SUPERFAMILY MEMBER 22"/>
    <property type="match status" value="1"/>
</dbReference>
<dbReference type="GO" id="GO:0005886">
    <property type="term" value="C:plasma membrane"/>
    <property type="evidence" value="ECO:0000318"/>
    <property type="project" value="GO_Central"/>
</dbReference>
<evidence type="ECO:0000256" key="3">
    <source>
        <dbReference type="ARBA" id="ARBA00015761"/>
    </source>
</evidence>
<keyword evidence="14" id="KW-0449">Lipoprotein</keyword>
<evidence type="ECO:0000256" key="4">
    <source>
        <dbReference type="ARBA" id="ARBA00022475"/>
    </source>
</evidence>
<evidence type="ECO:0007829" key="25">
    <source>
        <dbReference type="PeptideAtlas" id="A0A8V0ZQD1"/>
    </source>
</evidence>
<dbReference type="FunCoup" id="A0A8V0ZQD1">
    <property type="interactions" value="17"/>
</dbReference>
<dbReference type="SUPFAM" id="SSF57586">
    <property type="entry name" value="TNF receptor-like"/>
    <property type="match status" value="2"/>
</dbReference>
<dbReference type="OrthoDB" id="8848202at2759"/>
<name>A0A8V0ZQD1_CHICK</name>
<feature type="domain" description="Death" evidence="21">
    <location>
        <begin position="466"/>
        <end position="526"/>
    </location>
</feature>
<dbReference type="CDD" id="cd08315">
    <property type="entry name" value="Death_TRAILR_DR4_DR5"/>
    <property type="match status" value="1"/>
</dbReference>
<dbReference type="PROSITE" id="PS50050">
    <property type="entry name" value="TNFR_NGFR_2"/>
    <property type="match status" value="2"/>
</dbReference>
<evidence type="ECO:0000256" key="10">
    <source>
        <dbReference type="ARBA" id="ARBA00023139"/>
    </source>
</evidence>
<keyword evidence="8" id="KW-0112">Calmodulin-binding</keyword>
<dbReference type="InterPro" id="IPR001368">
    <property type="entry name" value="TNFR/NGFR_Cys_rich_reg"/>
</dbReference>
<evidence type="ECO:0000256" key="1">
    <source>
        <dbReference type="ARBA" id="ARBA00004251"/>
    </source>
</evidence>
<evidence type="ECO:0000256" key="20">
    <source>
        <dbReference type="SAM" id="Phobius"/>
    </source>
</evidence>
<feature type="repeat" description="TNFR-Cys" evidence="18">
    <location>
        <begin position="183"/>
        <end position="224"/>
    </location>
</feature>
<comment type="caution">
    <text evidence="18">Lacks conserved residue(s) required for the propagation of feature annotation.</text>
</comment>
<dbReference type="PRINTS" id="PR01680">
    <property type="entry name" value="TNFACTORR6"/>
</dbReference>
<evidence type="ECO:0000256" key="16">
    <source>
        <dbReference type="ARBA" id="ARBA00032338"/>
    </source>
</evidence>
<evidence type="ECO:0000256" key="11">
    <source>
        <dbReference type="ARBA" id="ARBA00023157"/>
    </source>
</evidence>
<evidence type="ECO:0000256" key="12">
    <source>
        <dbReference type="ARBA" id="ARBA00023170"/>
    </source>
</evidence>
<feature type="disulfide bond" evidence="18">
    <location>
        <begin position="203"/>
        <end position="216"/>
    </location>
</feature>
<dbReference type="InterPro" id="IPR052491">
    <property type="entry name" value="TNFRSF10"/>
</dbReference>
<keyword evidence="7" id="KW-0677">Repeat</keyword>
<evidence type="ECO:0000259" key="21">
    <source>
        <dbReference type="PROSITE" id="PS50017"/>
    </source>
</evidence>
<feature type="domain" description="TNFR-Cys" evidence="22">
    <location>
        <begin position="183"/>
        <end position="224"/>
    </location>
</feature>
<keyword evidence="25" id="KW-1267">Proteomics identification</keyword>
<dbReference type="GO" id="GO:1902042">
    <property type="term" value="P:negative regulation of extrinsic apoptotic signaling pathway via death domain receptors"/>
    <property type="evidence" value="ECO:0007669"/>
    <property type="project" value="UniProtKB-ARBA"/>
</dbReference>
<keyword evidence="13" id="KW-0325">Glycoprotein</keyword>
<evidence type="ECO:0000256" key="2">
    <source>
        <dbReference type="ARBA" id="ARBA00004285"/>
    </source>
</evidence>
<feature type="repeat" description="TNFR-Cys" evidence="18">
    <location>
        <begin position="225"/>
        <end position="265"/>
    </location>
</feature>
<dbReference type="InterPro" id="IPR034024">
    <property type="entry name" value="TNFRSF10_N"/>
</dbReference>
<dbReference type="Pfam" id="PF00531">
    <property type="entry name" value="Death"/>
    <property type="match status" value="1"/>
</dbReference>
<dbReference type="GO" id="GO:0043065">
    <property type="term" value="P:positive regulation of apoptotic process"/>
    <property type="evidence" value="ECO:0000318"/>
    <property type="project" value="GO_Central"/>
</dbReference>
<evidence type="ECO:0000256" key="9">
    <source>
        <dbReference type="ARBA" id="ARBA00023136"/>
    </source>
</evidence>
<evidence type="ECO:0000256" key="14">
    <source>
        <dbReference type="ARBA" id="ARBA00023288"/>
    </source>
</evidence>
<dbReference type="PROSITE" id="PS00198">
    <property type="entry name" value="4FE4S_FER_1"/>
    <property type="match status" value="1"/>
</dbReference>
<dbReference type="InterPro" id="IPR000488">
    <property type="entry name" value="Death_dom"/>
</dbReference>
<evidence type="ECO:0000259" key="22">
    <source>
        <dbReference type="PROSITE" id="PS50050"/>
    </source>
</evidence>
<reference evidence="23" key="1">
    <citation type="submission" date="2020-11" db="EMBL/GenBank/DDBJ databases">
        <title>Gallus gallus (Chicken) genome, bGalGal1, GRCg7b, maternal haplotype autosomes + Z &amp; W.</title>
        <authorList>
            <person name="Warren W."/>
            <person name="Formenti G."/>
            <person name="Fedrigo O."/>
            <person name="Haase B."/>
            <person name="Mountcastle J."/>
            <person name="Balacco J."/>
            <person name="Tracey A."/>
            <person name="Schneider V."/>
            <person name="Okimoto R."/>
            <person name="Cheng H."/>
            <person name="Hawken R."/>
            <person name="Howe K."/>
            <person name="Jarvis E.D."/>
        </authorList>
    </citation>
    <scope>NUCLEOTIDE SEQUENCE [LARGE SCALE GENOMIC DNA]</scope>
    <source>
        <strain evidence="23">Broiler</strain>
    </source>
</reference>
<feature type="disulfide bond" evidence="18">
    <location>
        <begin position="206"/>
        <end position="224"/>
    </location>
</feature>
<dbReference type="FunFam" id="2.10.50.10:FF:000087">
    <property type="entry name" value="Tumor necrosis factor receptor superfamily member 23"/>
    <property type="match status" value="1"/>
</dbReference>
<keyword evidence="9 20" id="KW-0472">Membrane</keyword>
<dbReference type="Pfam" id="PF00020">
    <property type="entry name" value="TNFR_c6"/>
    <property type="match status" value="1"/>
</dbReference>
<feature type="disulfide bond" evidence="18">
    <location>
        <begin position="247"/>
        <end position="265"/>
    </location>
</feature>
<dbReference type="GO" id="GO:0045121">
    <property type="term" value="C:membrane raft"/>
    <property type="evidence" value="ECO:0007669"/>
    <property type="project" value="UniProtKB-SubCell"/>
</dbReference>
<evidence type="ECO:0000313" key="23">
    <source>
        <dbReference type="Ensembl" id="ENSGALP00010035627.1"/>
    </source>
</evidence>
<keyword evidence="11 18" id="KW-1015">Disulfide bond</keyword>
<dbReference type="PANTHER" id="PTHR46330">
    <property type="entry name" value="TUMOR NECROSIS FACTOR RECEPTOR SUPERFAMILY MEMBER 10B"/>
    <property type="match status" value="1"/>
</dbReference>
<keyword evidence="6" id="KW-0732">Signal</keyword>
<dbReference type="InterPro" id="IPR008063">
    <property type="entry name" value="Fas_rcpt"/>
</dbReference>
<feature type="compositionally biased region" description="Polar residues" evidence="19">
    <location>
        <begin position="333"/>
        <end position="343"/>
    </location>
</feature>
<accession>A0A8V0ZQD1</accession>
<reference evidence="23" key="2">
    <citation type="submission" date="2025-08" db="UniProtKB">
        <authorList>
            <consortium name="Ensembl"/>
        </authorList>
    </citation>
    <scope>IDENTIFICATION</scope>
    <source>
        <strain evidence="23">broiler</strain>
    </source>
</reference>
<keyword evidence="5" id="KW-0053">Apoptosis</keyword>
<sequence>MHPVCMGFEQFFQPLPLFCTISNQPFSNRMRGLVGKPGAGPFPNVSPSFLPLLLSAKDVRLIFPDSEARLRSCCPMPFPVPPRGGGCSGAGPAIKRRRQGPGFESRHGRRAARGTRAGSGAAMGLRAVGLLLLVTLLTVPGSDAEVCGEGEYLYEDICCMLCPAGTYVAQHCRIPHSRGKCASCTEGRDYTAHANGLEECLLCRQCKDDQITLRTCTVTSDTECQCHQGYFCPAEGCEICQRCTETCPEGREIVQICNATMDLGCGLPDQGNKYFAWMIIGIFAAVGFAGLLAFCAIRKCKSAKATLSDKAERGPEDEDNMLLQEVKVIRNNASHPDNENSGESPEGQAYNDVNSEVKNTSPEENSAVSYERGTIPQKNLWCQTRECWKRIKNYSSSPKNRCNSTLQPNTQCKVSGVRMPAYCMVQKQKYQISIKDLTQKEARDCFFAFIKEVPVKKWRKLMRTHLEENDIDKIIYNWPNDIDEQSYQMLLMWKNKMGEKQSIIKLLDELWDIDTRAYSNIVHTLTSNNIISKKEATA</sequence>
<evidence type="ECO:0000256" key="6">
    <source>
        <dbReference type="ARBA" id="ARBA00022729"/>
    </source>
</evidence>
<dbReference type="GO" id="GO:0005516">
    <property type="term" value="F:calmodulin binding"/>
    <property type="evidence" value="ECO:0007669"/>
    <property type="project" value="UniProtKB-KW"/>
</dbReference>
<evidence type="ECO:0000256" key="17">
    <source>
        <dbReference type="ARBA" id="ARBA00032502"/>
    </source>
</evidence>
<dbReference type="GO" id="GO:0006955">
    <property type="term" value="P:immune response"/>
    <property type="evidence" value="ECO:0007669"/>
    <property type="project" value="InterPro"/>
</dbReference>
<evidence type="ECO:0000256" key="19">
    <source>
        <dbReference type="SAM" id="MobiDB-lite"/>
    </source>
</evidence>
<gene>
    <name evidence="23" type="primary">LOC378902</name>
</gene>
<dbReference type="SUPFAM" id="SSF47986">
    <property type="entry name" value="DEATH domain"/>
    <property type="match status" value="1"/>
</dbReference>
<evidence type="ECO:0000256" key="7">
    <source>
        <dbReference type="ARBA" id="ARBA00022737"/>
    </source>
</evidence>
<dbReference type="GeneTree" id="ENSGT00930000151070"/>
<dbReference type="CDD" id="cd10580">
    <property type="entry name" value="TNFRSF10"/>
    <property type="match status" value="1"/>
</dbReference>
<feature type="region of interest" description="Disordered" evidence="19">
    <location>
        <begin position="96"/>
        <end position="117"/>
    </location>
</feature>
<dbReference type="InterPro" id="IPR034029">
    <property type="entry name" value="TNFRSF10A/B_death"/>
</dbReference>
<feature type="compositionally biased region" description="Polar residues" evidence="19">
    <location>
        <begin position="351"/>
        <end position="368"/>
    </location>
</feature>
<dbReference type="GO" id="GO:0004888">
    <property type="term" value="F:transmembrane signaling receptor activity"/>
    <property type="evidence" value="ECO:0007669"/>
    <property type="project" value="InterPro"/>
</dbReference>
<dbReference type="SMART" id="SM00208">
    <property type="entry name" value="TNFR"/>
    <property type="match status" value="3"/>
</dbReference>
<evidence type="ECO:0000256" key="18">
    <source>
        <dbReference type="PROSITE-ProRule" id="PRU00206"/>
    </source>
</evidence>
<keyword evidence="20" id="KW-0812">Transmembrane</keyword>
<comment type="subcellular location">
    <subcellularLocation>
        <location evidence="1">Cell membrane</location>
        <topology evidence="1">Single-pass type I membrane protein</topology>
    </subcellularLocation>
    <subcellularLocation>
        <location evidence="2">Membrane raft</location>
    </subcellularLocation>
</comment>
<keyword evidence="20" id="KW-1133">Transmembrane helix</keyword>
<proteinExistence type="evidence at protein level"/>
<keyword evidence="24" id="KW-1185">Reference proteome</keyword>
<dbReference type="Proteomes" id="UP000000539">
    <property type="component" value="Chromosome 5"/>
</dbReference>
<protein>
    <recommendedName>
        <fullName evidence="3">Tumor necrosis factor receptor superfamily member 6</fullName>
    </recommendedName>
    <alternativeName>
        <fullName evidence="16">Apo-1 antigen</fullName>
    </alternativeName>
    <alternativeName>
        <fullName evidence="17">Apoptosis-mediating surface antigen FAS</fullName>
    </alternativeName>
    <alternativeName>
        <fullName evidence="15">FASLG receptor</fullName>
    </alternativeName>
</protein>
<dbReference type="Gene3D" id="1.10.533.10">
    <property type="entry name" value="Death Domain, Fas"/>
    <property type="match status" value="1"/>
</dbReference>